<organism evidence="2 3">
    <name type="scientific">Actinoplanes awajinensis subsp. mycoplanecinus</name>
    <dbReference type="NCBI Taxonomy" id="135947"/>
    <lineage>
        <taxon>Bacteria</taxon>
        <taxon>Bacillati</taxon>
        <taxon>Actinomycetota</taxon>
        <taxon>Actinomycetes</taxon>
        <taxon>Micromonosporales</taxon>
        <taxon>Micromonosporaceae</taxon>
        <taxon>Actinoplanes</taxon>
    </lineage>
</organism>
<evidence type="ECO:0000313" key="2">
    <source>
        <dbReference type="EMBL" id="KUL41175.1"/>
    </source>
</evidence>
<protein>
    <recommendedName>
        <fullName evidence="1">DUF58 domain-containing protein</fullName>
    </recommendedName>
</protein>
<accession>A0A0X3V8S3</accession>
<reference evidence="2 3" key="1">
    <citation type="submission" date="2015-10" db="EMBL/GenBank/DDBJ databases">
        <authorList>
            <person name="Gilbert D.G."/>
        </authorList>
    </citation>
    <scope>NUCLEOTIDE SEQUENCE [LARGE SCALE GENOMIC DNA]</scope>
    <source>
        <strain evidence="2 3">NRRL B-16712</strain>
    </source>
</reference>
<dbReference type="PANTHER" id="PTHR33608">
    <property type="entry name" value="BLL2464 PROTEIN"/>
    <property type="match status" value="1"/>
</dbReference>
<dbReference type="PANTHER" id="PTHR33608:SF6">
    <property type="entry name" value="BLL2464 PROTEIN"/>
    <property type="match status" value="1"/>
</dbReference>
<comment type="caution">
    <text evidence="2">The sequence shown here is derived from an EMBL/GenBank/DDBJ whole genome shotgun (WGS) entry which is preliminary data.</text>
</comment>
<dbReference type="OrthoDB" id="9776116at2"/>
<dbReference type="InterPro" id="IPR002881">
    <property type="entry name" value="DUF58"/>
</dbReference>
<name>A0A0X3V8S3_9ACTN</name>
<evidence type="ECO:0000313" key="3">
    <source>
        <dbReference type="Proteomes" id="UP000053244"/>
    </source>
</evidence>
<evidence type="ECO:0000259" key="1">
    <source>
        <dbReference type="Pfam" id="PF01882"/>
    </source>
</evidence>
<feature type="domain" description="DUF58" evidence="1">
    <location>
        <begin position="54"/>
        <end position="140"/>
    </location>
</feature>
<dbReference type="Pfam" id="PF01882">
    <property type="entry name" value="DUF58"/>
    <property type="match status" value="2"/>
</dbReference>
<sequence length="338" mass="36759">MSQQSTPVPAPLEEAARAEAVLARLQLLVTRKLDGLLQGDYVGLLPGPGTEAGESREYRPGDDVRRMDWPVTARTTQPHVRRTVADRELETWMAVDLSASLDFGTAKWLKRDLVVAAATAVTHLTARGGNRIGAVVGTGSGVPESGPSRSFFKRKADAAAEQQAAGPSVIRMPARPGRKEAQGLLRAIARTRIRPGRTDLGALIDLLNRPPRRRGVAVVISDFLAPVDNWARPVRKLAVRHDVLAIEVVDPRELELPDVGVLTLADPESGALHEVQTADPELRQRYAAAASEQRSAIARALRAAGASHLRLRTDTDWLLDMVRFVAAQRHARTRGTTR</sequence>
<dbReference type="RefSeq" id="WP_067685491.1">
    <property type="nucleotide sequence ID" value="NZ_LLZH01000017.1"/>
</dbReference>
<gene>
    <name evidence="2" type="ORF">ADL15_05400</name>
</gene>
<proteinExistence type="predicted"/>
<feature type="domain" description="DUF58" evidence="1">
    <location>
        <begin position="169"/>
        <end position="295"/>
    </location>
</feature>
<dbReference type="Proteomes" id="UP000053244">
    <property type="component" value="Unassembled WGS sequence"/>
</dbReference>
<keyword evidence="3" id="KW-1185">Reference proteome</keyword>
<dbReference type="EMBL" id="LLZH01000017">
    <property type="protein sequence ID" value="KUL41175.1"/>
    <property type="molecule type" value="Genomic_DNA"/>
</dbReference>
<dbReference type="AlphaFoldDB" id="A0A0X3V8S3"/>